<dbReference type="EMBL" id="ALJK01000223">
    <property type="protein sequence ID" value="EJN83583.1"/>
    <property type="molecule type" value="Genomic_DNA"/>
</dbReference>
<dbReference type="GeneID" id="64255414"/>
<comment type="caution">
    <text evidence="3">The sequence shown here is derived from an EMBL/GenBank/DDBJ whole genome shotgun (WGS) entry which is preliminary data.</text>
</comment>
<feature type="transmembrane region" description="Helical" evidence="2">
    <location>
        <begin position="32"/>
        <end position="52"/>
    </location>
</feature>
<keyword evidence="2" id="KW-0472">Membrane</keyword>
<dbReference type="eggNOG" id="ENOG5031ZB2">
    <property type="taxonomic scope" value="Bacteria"/>
</dbReference>
<reference evidence="3 4" key="1">
    <citation type="submission" date="2012-07" db="EMBL/GenBank/DDBJ databases">
        <authorList>
            <person name="Durkin A.S."/>
            <person name="McCorrison J."/>
            <person name="Torralba M."/>
            <person name="Gillis M."/>
            <person name="Methe B."/>
            <person name="Sutton G."/>
            <person name="Nelson K.E."/>
        </authorList>
    </citation>
    <scope>NUCLEOTIDE SEQUENCE [LARGE SCALE GENOMIC DNA]</scope>
    <source>
        <strain evidence="4">ATCC 12104 / DSM 43013 / CCUG 2238 / JCM 8349 / NCTC 10301 / Howell 279</strain>
    </source>
</reference>
<gene>
    <name evidence="3" type="ORF">HMPREF1129_0051</name>
</gene>
<organism evidence="3 4">
    <name type="scientific">Actinomyces naeslundii (strain ATCC 12104 / DSM 43013 / CCUG 2238 / JCM 8349 / NCTC 10301 / Howell 279)</name>
    <dbReference type="NCBI Taxonomy" id="1115803"/>
    <lineage>
        <taxon>Bacteria</taxon>
        <taxon>Bacillati</taxon>
        <taxon>Actinomycetota</taxon>
        <taxon>Actinomycetes</taxon>
        <taxon>Actinomycetales</taxon>
        <taxon>Actinomycetaceae</taxon>
        <taxon>Actinomyces</taxon>
    </lineage>
</organism>
<sequence>MPARPGPRRAAVPPGAAGASTGADAARTRRSAWAALVLLVGSLSLGVVLALVGGPWQVLAVLHLGALAIWFLVWRRGWRDLLRSAGPRSPWLLFAVGAGLCALSAVAHHPIDRMEPVHHSVRRRHARRDAGDGRSRLVPGTPEPHVSIPPLDPTARPGFGSLSDSRLPGVWRTHSGPHGLRPRHPSSRVRVRTRRTTCLSAPELRGRVSCLACAR</sequence>
<name>J3A850_ACTNH</name>
<dbReference type="Proteomes" id="UP000007814">
    <property type="component" value="Unassembled WGS sequence"/>
</dbReference>
<protein>
    <submittedName>
        <fullName evidence="3">Uncharacterized protein</fullName>
    </submittedName>
</protein>
<accession>J3A850</accession>
<keyword evidence="2" id="KW-1133">Transmembrane helix</keyword>
<dbReference type="AlphaFoldDB" id="J3A850"/>
<evidence type="ECO:0000256" key="2">
    <source>
        <dbReference type="SAM" id="Phobius"/>
    </source>
</evidence>
<dbReference type="RefSeq" id="WP_003785612.1">
    <property type="nucleotide sequence ID" value="NZ_ALJK01000223.1"/>
</dbReference>
<evidence type="ECO:0000256" key="1">
    <source>
        <dbReference type="SAM" id="MobiDB-lite"/>
    </source>
</evidence>
<proteinExistence type="predicted"/>
<keyword evidence="2" id="KW-0812">Transmembrane</keyword>
<feature type="region of interest" description="Disordered" evidence="1">
    <location>
        <begin position="1"/>
        <end position="23"/>
    </location>
</feature>
<evidence type="ECO:0000313" key="3">
    <source>
        <dbReference type="EMBL" id="EJN83583.1"/>
    </source>
</evidence>
<feature type="region of interest" description="Disordered" evidence="1">
    <location>
        <begin position="118"/>
        <end position="153"/>
    </location>
</feature>
<feature type="transmembrane region" description="Helical" evidence="2">
    <location>
        <begin position="58"/>
        <end position="78"/>
    </location>
</feature>
<evidence type="ECO:0000313" key="4">
    <source>
        <dbReference type="Proteomes" id="UP000007814"/>
    </source>
</evidence>